<evidence type="ECO:0000313" key="2">
    <source>
        <dbReference type="EMBL" id="OTU28906.1"/>
    </source>
</evidence>
<dbReference type="Gene3D" id="3.40.50.1110">
    <property type="entry name" value="SGNH hydrolase"/>
    <property type="match status" value="1"/>
</dbReference>
<dbReference type="SUPFAM" id="SSF52266">
    <property type="entry name" value="SGNH hydrolase"/>
    <property type="match status" value="1"/>
</dbReference>
<dbReference type="PANTHER" id="PTHR30383">
    <property type="entry name" value="THIOESTERASE 1/PROTEASE 1/LYSOPHOSPHOLIPASE L1"/>
    <property type="match status" value="1"/>
</dbReference>
<dbReference type="RefSeq" id="WP_086375880.1">
    <property type="nucleotide sequence ID" value="NZ_NGIR01000020.1"/>
</dbReference>
<proteinExistence type="predicted"/>
<name>A0A242U9P3_ACIPI</name>
<reference evidence="2 3" key="1">
    <citation type="submission" date="2017-05" db="EMBL/GenBank/DDBJ databases">
        <authorList>
            <person name="Song R."/>
            <person name="Chenine A.L."/>
            <person name="Ruprecht R.M."/>
        </authorList>
    </citation>
    <scope>NUCLEOTIDE SEQUENCE [LARGE SCALE GENOMIC DNA]</scope>
    <source>
        <strain evidence="2 3">ARLG1955</strain>
    </source>
</reference>
<protein>
    <recommendedName>
        <fullName evidence="1">SGNH hydrolase-type esterase domain-containing protein</fullName>
    </recommendedName>
</protein>
<dbReference type="InterPro" id="IPR051532">
    <property type="entry name" value="Ester_Hydrolysis_Enzymes"/>
</dbReference>
<feature type="domain" description="SGNH hydrolase-type esterase" evidence="1">
    <location>
        <begin position="649"/>
        <end position="861"/>
    </location>
</feature>
<dbReference type="AlphaFoldDB" id="A0A242U9P3"/>
<evidence type="ECO:0000259" key="1">
    <source>
        <dbReference type="Pfam" id="PF13472"/>
    </source>
</evidence>
<dbReference type="Proteomes" id="UP000195162">
    <property type="component" value="Unassembled WGS sequence"/>
</dbReference>
<organism evidence="2 3">
    <name type="scientific">Acinetobacter pittii</name>
    <name type="common">Acinetobacter genomosp. 3</name>
    <dbReference type="NCBI Taxonomy" id="48296"/>
    <lineage>
        <taxon>Bacteria</taxon>
        <taxon>Pseudomonadati</taxon>
        <taxon>Pseudomonadota</taxon>
        <taxon>Gammaproteobacteria</taxon>
        <taxon>Moraxellales</taxon>
        <taxon>Moraxellaceae</taxon>
        <taxon>Acinetobacter</taxon>
        <taxon>Acinetobacter calcoaceticus/baumannii complex</taxon>
    </lineage>
</organism>
<dbReference type="InterPro" id="IPR013830">
    <property type="entry name" value="SGNH_hydro"/>
</dbReference>
<dbReference type="InterPro" id="IPR036514">
    <property type="entry name" value="SGNH_hydro_sf"/>
</dbReference>
<evidence type="ECO:0000313" key="3">
    <source>
        <dbReference type="Proteomes" id="UP000195162"/>
    </source>
</evidence>
<sequence length="875" mass="96395">MAEIIGESNWSPVRQLETHELARGGLNGNMNEQAKALVERTNFLKEKSATKEELATIPRGYFKSYETLAEANLDIANIPLNVTVRVLSIDDGGDWYKKTIDSTELTRSPYDPTTILNEQNSTQIKTYFSEIEKNLDSVGLSFIDSTSRIAGNITPKGGSSLTTSNYTYVFNKAISATKKLKSILFQTQGECEFLIKVFTKSTDKFIYSRTLQKVKSLNVGFNYVTFLESAENTLQPGEYLGISLLTGNSITYELLPQDEVEPLYFNINNPNALEVPIANAGKKARIQIGFYSEIRSNIFSENIQNILNQINDIKDNLIYSEQIYGCKTAPVAGTNANPAQWIIAQEVLESSLLTEFKTFATKSGTLDVCVYSKTADKSFSIKSLKTVNVVPGVNVFSDLKIDVSKGNYLGIRTFDSGLTQYTASTDSTLSFPVYSHSLLTSNTGFSGPTGGYIWQFNFKLQNLNAKEYLTFSLDSLTSQINDLKARAGLVETLIGSKNSPTVGTNANSAQWIIAQSIEKAGKLTQFKTYSTKSGVVDICVYSKSGANNFSVKSKQTVNVVQGANTFSNLNLDVSIGDYLGIKTHDIGLTQYISSSDTTLNFPVYSHANLDATTGFAGPTGGNIWQFNFLIANTLAEQPKKWAGKKYVSFGDSITWYNGRAFVATHVEAGQIAKGYQSYVVDELGCTLDNKGESGWDMTQIYKDRILPYDFSDTYLTTITSGANDCRKGEVARLPSNSVKKGEIAPINSTFDTGSFTGALQASIEHVIASNPACKIVLITPIRGWYNEFNTNNVPNTDAKVLGLMDPFYAQRIKEIGQLYSIPVVDWYNEVGINDLNKSYFIGDDPTTGFTAYELHPNQKGFKKMGELLVPVLKQL</sequence>
<comment type="caution">
    <text evidence="2">The sequence shown here is derived from an EMBL/GenBank/DDBJ whole genome shotgun (WGS) entry which is preliminary data.</text>
</comment>
<dbReference type="Pfam" id="PF13472">
    <property type="entry name" value="Lipase_GDSL_2"/>
    <property type="match status" value="1"/>
</dbReference>
<dbReference type="EMBL" id="NGIR01000020">
    <property type="protein sequence ID" value="OTU28906.1"/>
    <property type="molecule type" value="Genomic_DNA"/>
</dbReference>
<dbReference type="GO" id="GO:0016788">
    <property type="term" value="F:hydrolase activity, acting on ester bonds"/>
    <property type="evidence" value="ECO:0007669"/>
    <property type="project" value="UniProtKB-ARBA"/>
</dbReference>
<accession>A0A242U9P3</accession>
<dbReference type="CDD" id="cd00229">
    <property type="entry name" value="SGNH_hydrolase"/>
    <property type="match status" value="1"/>
</dbReference>
<gene>
    <name evidence="2" type="ORF">CAT59_06805</name>
</gene>